<protein>
    <submittedName>
        <fullName evidence="6">Unannotated protein</fullName>
    </submittedName>
</protein>
<dbReference type="EMBL" id="CAEZVD010000011">
    <property type="protein sequence ID" value="CAB4617142.1"/>
    <property type="molecule type" value="Genomic_DNA"/>
</dbReference>
<feature type="transmembrane region" description="Helical" evidence="5">
    <location>
        <begin position="116"/>
        <end position="136"/>
    </location>
</feature>
<feature type="transmembrane region" description="Helical" evidence="5">
    <location>
        <begin position="79"/>
        <end position="104"/>
    </location>
</feature>
<dbReference type="GO" id="GO:0016020">
    <property type="term" value="C:membrane"/>
    <property type="evidence" value="ECO:0007669"/>
    <property type="project" value="UniProtKB-SubCell"/>
</dbReference>
<accession>A0A6J6HTC7</accession>
<dbReference type="AlphaFoldDB" id="A0A6J6HTC7"/>
<feature type="transmembrane region" description="Helical" evidence="5">
    <location>
        <begin position="35"/>
        <end position="59"/>
    </location>
</feature>
<proteinExistence type="predicted"/>
<name>A0A6J6HTC7_9ZZZZ</name>
<evidence type="ECO:0000313" key="6">
    <source>
        <dbReference type="EMBL" id="CAB4617142.1"/>
    </source>
</evidence>
<evidence type="ECO:0000256" key="5">
    <source>
        <dbReference type="SAM" id="Phobius"/>
    </source>
</evidence>
<dbReference type="Pfam" id="PF13564">
    <property type="entry name" value="DoxX_2"/>
    <property type="match status" value="1"/>
</dbReference>
<dbReference type="InterPro" id="IPR032808">
    <property type="entry name" value="DoxX"/>
</dbReference>
<evidence type="ECO:0000256" key="3">
    <source>
        <dbReference type="ARBA" id="ARBA00022989"/>
    </source>
</evidence>
<evidence type="ECO:0000256" key="1">
    <source>
        <dbReference type="ARBA" id="ARBA00004141"/>
    </source>
</evidence>
<sequence>MNIVIAIAAVLVSAFNAFGFYKAGSFKAKATKEVLLGAGMGWVANIPLGLVRLIAWLEILGAVGSVAGPIGAYATGFTWSLWVGVAAAAGLALTMLVAFIMHVVRGEAKYTWKMNLTMLATSIIAAVLQALVVLPIF</sequence>
<comment type="subcellular location">
    <subcellularLocation>
        <location evidence="1">Membrane</location>
        <topology evidence="1">Multi-pass membrane protein</topology>
    </subcellularLocation>
</comment>
<keyword evidence="4 5" id="KW-0472">Membrane</keyword>
<keyword evidence="3 5" id="KW-1133">Transmembrane helix</keyword>
<gene>
    <name evidence="6" type="ORF">UFOPK1909_00270</name>
</gene>
<evidence type="ECO:0000256" key="2">
    <source>
        <dbReference type="ARBA" id="ARBA00022692"/>
    </source>
</evidence>
<reference evidence="6" key="1">
    <citation type="submission" date="2020-05" db="EMBL/GenBank/DDBJ databases">
        <authorList>
            <person name="Chiriac C."/>
            <person name="Salcher M."/>
            <person name="Ghai R."/>
            <person name="Kavagutti S V."/>
        </authorList>
    </citation>
    <scope>NUCLEOTIDE SEQUENCE</scope>
</reference>
<keyword evidence="2 5" id="KW-0812">Transmembrane</keyword>
<feature type="transmembrane region" description="Helical" evidence="5">
    <location>
        <begin position="6"/>
        <end position="23"/>
    </location>
</feature>
<evidence type="ECO:0000256" key="4">
    <source>
        <dbReference type="ARBA" id="ARBA00023136"/>
    </source>
</evidence>
<organism evidence="6">
    <name type="scientific">freshwater metagenome</name>
    <dbReference type="NCBI Taxonomy" id="449393"/>
    <lineage>
        <taxon>unclassified sequences</taxon>
        <taxon>metagenomes</taxon>
        <taxon>ecological metagenomes</taxon>
    </lineage>
</organism>